<name>A0ABP4CFQ6_9ACTN</name>
<dbReference type="InterPro" id="IPR010721">
    <property type="entry name" value="UstE-like"/>
</dbReference>
<protein>
    <submittedName>
        <fullName evidence="2">DUF1295 domain-containing protein</fullName>
    </submittedName>
</protein>
<keyword evidence="3" id="KW-1185">Reference proteome</keyword>
<keyword evidence="1" id="KW-1133">Transmembrane helix</keyword>
<evidence type="ECO:0000256" key="1">
    <source>
        <dbReference type="SAM" id="Phobius"/>
    </source>
</evidence>
<feature type="transmembrane region" description="Helical" evidence="1">
    <location>
        <begin position="199"/>
        <end position="224"/>
    </location>
</feature>
<dbReference type="PANTHER" id="PTHR32251:SF17">
    <property type="entry name" value="STEROID 5-ALPHA REDUCTASE C-TERMINAL DOMAIN-CONTAINING PROTEIN"/>
    <property type="match status" value="1"/>
</dbReference>
<gene>
    <name evidence="2" type="ORF">GCM10009550_65560</name>
</gene>
<proteinExistence type="predicted"/>
<accession>A0ABP4CFQ6</accession>
<organism evidence="2 3">
    <name type="scientific">Actinocorallia libanotica</name>
    <dbReference type="NCBI Taxonomy" id="46162"/>
    <lineage>
        <taxon>Bacteria</taxon>
        <taxon>Bacillati</taxon>
        <taxon>Actinomycetota</taxon>
        <taxon>Actinomycetes</taxon>
        <taxon>Streptosporangiales</taxon>
        <taxon>Thermomonosporaceae</taxon>
        <taxon>Actinocorallia</taxon>
    </lineage>
</organism>
<comment type="caution">
    <text evidence="2">The sequence shown here is derived from an EMBL/GenBank/DDBJ whole genome shotgun (WGS) entry which is preliminary data.</text>
</comment>
<feature type="transmembrane region" description="Helical" evidence="1">
    <location>
        <begin position="6"/>
        <end position="29"/>
    </location>
</feature>
<dbReference type="Gene3D" id="1.20.120.1630">
    <property type="match status" value="1"/>
</dbReference>
<feature type="transmembrane region" description="Helical" evidence="1">
    <location>
        <begin position="68"/>
        <end position="86"/>
    </location>
</feature>
<keyword evidence="1" id="KW-0472">Membrane</keyword>
<dbReference type="Pfam" id="PF06966">
    <property type="entry name" value="DUF1295"/>
    <property type="match status" value="1"/>
</dbReference>
<evidence type="ECO:0000313" key="3">
    <source>
        <dbReference type="Proteomes" id="UP001500665"/>
    </source>
</evidence>
<evidence type="ECO:0000313" key="2">
    <source>
        <dbReference type="EMBL" id="GAA0965419.1"/>
    </source>
</evidence>
<dbReference type="PANTHER" id="PTHR32251">
    <property type="entry name" value="3-OXO-5-ALPHA-STEROID 4-DEHYDROGENASE"/>
    <property type="match status" value="1"/>
</dbReference>
<dbReference type="PROSITE" id="PS50244">
    <property type="entry name" value="S5A_REDUCTASE"/>
    <property type="match status" value="1"/>
</dbReference>
<feature type="transmembrane region" description="Helical" evidence="1">
    <location>
        <begin position="36"/>
        <end position="56"/>
    </location>
</feature>
<keyword evidence="1" id="KW-0812">Transmembrane</keyword>
<reference evidence="3" key="1">
    <citation type="journal article" date="2019" name="Int. J. Syst. Evol. Microbiol.">
        <title>The Global Catalogue of Microorganisms (GCM) 10K type strain sequencing project: providing services to taxonomists for standard genome sequencing and annotation.</title>
        <authorList>
            <consortium name="The Broad Institute Genomics Platform"/>
            <consortium name="The Broad Institute Genome Sequencing Center for Infectious Disease"/>
            <person name="Wu L."/>
            <person name="Ma J."/>
        </authorList>
    </citation>
    <scope>NUCLEOTIDE SEQUENCE [LARGE SCALE GENOMIC DNA]</scope>
    <source>
        <strain evidence="3">JCM 10696</strain>
    </source>
</reference>
<feature type="transmembrane region" description="Helical" evidence="1">
    <location>
        <begin position="107"/>
        <end position="128"/>
    </location>
</feature>
<dbReference type="EMBL" id="BAAAHH010000038">
    <property type="protein sequence ID" value="GAA0965419.1"/>
    <property type="molecule type" value="Genomic_DNA"/>
</dbReference>
<feature type="transmembrane region" description="Helical" evidence="1">
    <location>
        <begin position="140"/>
        <end position="159"/>
    </location>
</feature>
<sequence length="271" mass="30039">MNLVPLLINLGATALAVAVAMGLTMAYGLRTRTHSVVDVVWGLGFVVIALTSFAVSGLQGEGVTGRRLLVLALTALWGLRLGIYIFRRNHGKGEDPRYAALLRRNKGPVVPFVLRHIYFSQGWIMWLVSLPVQVAMYQNASLGLLTWLGAAIFAVGFLFESVGDRQLARFKADPANQGKVMDRGLWGWTRHPNYFGDSVVWWGLFLIACSHWSGLITAIGPAFMTHLLVNRSGKALLERQMARRRGQDYADYLARTSGFFPRPPRRSEPAA</sequence>
<dbReference type="Proteomes" id="UP001500665">
    <property type="component" value="Unassembled WGS sequence"/>
</dbReference>
<dbReference type="RefSeq" id="WP_344245473.1">
    <property type="nucleotide sequence ID" value="NZ_BAAAHH010000038.1"/>
</dbReference>